<evidence type="ECO:0000313" key="2">
    <source>
        <dbReference type="Proteomes" id="UP000261680"/>
    </source>
</evidence>
<feature type="compositionally biased region" description="Basic and acidic residues" evidence="1">
    <location>
        <begin position="88"/>
        <end position="105"/>
    </location>
</feature>
<dbReference type="Proteomes" id="UP000261680">
    <property type="component" value="Unplaced"/>
</dbReference>
<feature type="region of interest" description="Disordered" evidence="1">
    <location>
        <begin position="1"/>
        <end position="111"/>
    </location>
</feature>
<gene>
    <name evidence="3" type="primary">LOC103673185</name>
</gene>
<keyword evidence="2" id="KW-1185">Reference proteome</keyword>
<dbReference type="GeneID" id="103673185"/>
<dbReference type="RefSeq" id="XP_008700153.2">
    <property type="nucleotide sequence ID" value="XM_008701931.2"/>
</dbReference>
<sequence>MPRHDRCKKGALQKTPGILPRATAPLEAAVRKEISREHTSKPQWVNSHVNGDQLRTADTPEQTEILHNPSLSENQARVPGPLESGSQKAERHDDNPPRNATREVPRLQGQPARDLVVYGQLSGFQELGKSTTSVGRNYVNHILELRRAAQSRAGALPEAVHHRHQLRAWPSSSPPTAPACTDAVWLCLPRGHSHRLCGQLCRGYDHQRCAGPVQEGTVLALAMSFTVFSPISTFVPEEKIPDPHNLKLWPKVNGKLRRKL</sequence>
<dbReference type="KEGG" id="umr:103673185"/>
<protein>
    <submittedName>
        <fullName evidence="3">Acylpyruvase FAHD1, mitochondrial-like</fullName>
    </submittedName>
</protein>
<dbReference type="Gene3D" id="3.90.850.10">
    <property type="entry name" value="Fumarylacetoacetase-like, C-terminal domain"/>
    <property type="match status" value="1"/>
</dbReference>
<evidence type="ECO:0000256" key="1">
    <source>
        <dbReference type="SAM" id="MobiDB-lite"/>
    </source>
</evidence>
<feature type="compositionally biased region" description="Basic and acidic residues" evidence="1">
    <location>
        <begin position="29"/>
        <end position="40"/>
    </location>
</feature>
<feature type="compositionally biased region" description="Polar residues" evidence="1">
    <location>
        <begin position="41"/>
        <end position="50"/>
    </location>
</feature>
<dbReference type="AlphaFoldDB" id="A0A384CZC7"/>
<reference evidence="3" key="1">
    <citation type="submission" date="2025-08" db="UniProtKB">
        <authorList>
            <consortium name="RefSeq"/>
        </authorList>
    </citation>
    <scope>IDENTIFICATION</scope>
    <source>
        <tissue evidence="3">Whole blood</tissue>
    </source>
</reference>
<name>A0A384CZC7_URSMA</name>
<proteinExistence type="predicted"/>
<dbReference type="GO" id="GO:0003824">
    <property type="term" value="F:catalytic activity"/>
    <property type="evidence" value="ECO:0007669"/>
    <property type="project" value="InterPro"/>
</dbReference>
<accession>A0A384CZC7</accession>
<dbReference type="OrthoDB" id="10601969at2759"/>
<evidence type="ECO:0000313" key="3">
    <source>
        <dbReference type="RefSeq" id="XP_008700153.2"/>
    </source>
</evidence>
<organism evidence="2 3">
    <name type="scientific">Ursus maritimus</name>
    <name type="common">Polar bear</name>
    <name type="synonym">Thalarctos maritimus</name>
    <dbReference type="NCBI Taxonomy" id="29073"/>
    <lineage>
        <taxon>Eukaryota</taxon>
        <taxon>Metazoa</taxon>
        <taxon>Chordata</taxon>
        <taxon>Craniata</taxon>
        <taxon>Vertebrata</taxon>
        <taxon>Euteleostomi</taxon>
        <taxon>Mammalia</taxon>
        <taxon>Eutheria</taxon>
        <taxon>Laurasiatheria</taxon>
        <taxon>Carnivora</taxon>
        <taxon>Caniformia</taxon>
        <taxon>Ursidae</taxon>
        <taxon>Ursus</taxon>
    </lineage>
</organism>
<dbReference type="InterPro" id="IPR036663">
    <property type="entry name" value="Fumarylacetoacetase_C_sf"/>
</dbReference>
<feature type="compositionally biased region" description="Basic residues" evidence="1">
    <location>
        <begin position="1"/>
        <end position="11"/>
    </location>
</feature>